<dbReference type="VEuPathDB" id="FungiDB:BO78DRAFT_390261"/>
<sequence>MGFCDPVQGRWHKILLNQHAGARHITDPFSGVDFDSDQVQAVINTLLNIPGITWTAGQQRVIESLREFPERLLLIQGFPGTGTTLNLMGIADVCRLLGIHVLYATPTHFEGDATCDTADKFMQLSEGHLAKSYGVPSKHLEGHVIRLAMNEERTLIASYPPEEQIAKSKGDLYDLIDDDFMDPEGEEVDMLAEIRRFTSMLQEKSFRQFSDEDKRKTLLTFK</sequence>
<evidence type="ECO:0000313" key="1">
    <source>
        <dbReference type="EMBL" id="PYI02422.1"/>
    </source>
</evidence>
<dbReference type="InterPro" id="IPR027417">
    <property type="entry name" value="P-loop_NTPase"/>
</dbReference>
<protein>
    <recommendedName>
        <fullName evidence="3">DNA2/NAM7 helicase helicase domain-containing protein</fullName>
    </recommendedName>
</protein>
<dbReference type="OrthoDB" id="4510808at2759"/>
<dbReference type="Gene3D" id="3.40.50.300">
    <property type="entry name" value="P-loop containing nucleotide triphosphate hydrolases"/>
    <property type="match status" value="1"/>
</dbReference>
<name>A0A319DX63_ASPSB</name>
<gene>
    <name evidence="1" type="ORF">BO78DRAFT_390261</name>
</gene>
<organism evidence="1 2">
    <name type="scientific">Aspergillus sclerotiicarbonarius (strain CBS 121057 / IBT 28362)</name>
    <dbReference type="NCBI Taxonomy" id="1448318"/>
    <lineage>
        <taxon>Eukaryota</taxon>
        <taxon>Fungi</taxon>
        <taxon>Dikarya</taxon>
        <taxon>Ascomycota</taxon>
        <taxon>Pezizomycotina</taxon>
        <taxon>Eurotiomycetes</taxon>
        <taxon>Eurotiomycetidae</taxon>
        <taxon>Eurotiales</taxon>
        <taxon>Aspergillaceae</taxon>
        <taxon>Aspergillus</taxon>
        <taxon>Aspergillus subgen. Circumdati</taxon>
    </lineage>
</organism>
<keyword evidence="2" id="KW-1185">Reference proteome</keyword>
<dbReference type="STRING" id="1448318.A0A319DX63"/>
<evidence type="ECO:0000313" key="2">
    <source>
        <dbReference type="Proteomes" id="UP000248423"/>
    </source>
</evidence>
<reference evidence="1 2" key="1">
    <citation type="submission" date="2018-02" db="EMBL/GenBank/DDBJ databases">
        <title>The genomes of Aspergillus section Nigri reveals drivers in fungal speciation.</title>
        <authorList>
            <consortium name="DOE Joint Genome Institute"/>
            <person name="Vesth T.C."/>
            <person name="Nybo J."/>
            <person name="Theobald S."/>
            <person name="Brandl J."/>
            <person name="Frisvad J.C."/>
            <person name="Nielsen K.F."/>
            <person name="Lyhne E.K."/>
            <person name="Kogle M.E."/>
            <person name="Kuo A."/>
            <person name="Riley R."/>
            <person name="Clum A."/>
            <person name="Nolan M."/>
            <person name="Lipzen A."/>
            <person name="Salamov A."/>
            <person name="Henrissat B."/>
            <person name="Wiebenga A."/>
            <person name="De vries R.P."/>
            <person name="Grigoriev I.V."/>
            <person name="Mortensen U.H."/>
            <person name="Andersen M.R."/>
            <person name="Baker S.E."/>
        </authorList>
    </citation>
    <scope>NUCLEOTIDE SEQUENCE [LARGE SCALE GENOMIC DNA]</scope>
    <source>
        <strain evidence="1 2">CBS 121057</strain>
    </source>
</reference>
<accession>A0A319DX63</accession>
<dbReference type="SUPFAM" id="SSF52540">
    <property type="entry name" value="P-loop containing nucleoside triphosphate hydrolases"/>
    <property type="match status" value="1"/>
</dbReference>
<dbReference type="AlphaFoldDB" id="A0A319DX63"/>
<evidence type="ECO:0008006" key="3">
    <source>
        <dbReference type="Google" id="ProtNLM"/>
    </source>
</evidence>
<dbReference type="EMBL" id="KZ826395">
    <property type="protein sequence ID" value="PYI02422.1"/>
    <property type="molecule type" value="Genomic_DNA"/>
</dbReference>
<dbReference type="Proteomes" id="UP000248423">
    <property type="component" value="Unassembled WGS sequence"/>
</dbReference>
<proteinExistence type="predicted"/>